<dbReference type="Proteomes" id="UP000232412">
    <property type="component" value="Unassembled WGS sequence"/>
</dbReference>
<dbReference type="AlphaFoldDB" id="A0A2H1EFV4"/>
<keyword evidence="5" id="KW-0255">Endonuclease</keyword>
<name>A0A2H1EFV4_9ARCH</name>
<evidence type="ECO:0000256" key="1">
    <source>
        <dbReference type="ARBA" id="ARBA00022741"/>
    </source>
</evidence>
<keyword evidence="6" id="KW-1185">Reference proteome</keyword>
<reference evidence="6" key="1">
    <citation type="submission" date="2016-12" db="EMBL/GenBank/DDBJ databases">
        <authorList>
            <person name="Herbold C."/>
        </authorList>
    </citation>
    <scope>NUCLEOTIDE SEQUENCE [LARGE SCALE GENOMIC DNA]</scope>
</reference>
<dbReference type="GO" id="GO:0009307">
    <property type="term" value="P:DNA restriction-modification system"/>
    <property type="evidence" value="ECO:0007669"/>
    <property type="project" value="InterPro"/>
</dbReference>
<dbReference type="EMBL" id="FRFC01000003">
    <property type="protein sequence ID" value="SHO44763.1"/>
    <property type="molecule type" value="Genomic_DNA"/>
</dbReference>
<evidence type="ECO:0000256" key="3">
    <source>
        <dbReference type="PROSITE-ProRule" id="PRU00492"/>
    </source>
</evidence>
<accession>A0A2H1EFV4</accession>
<dbReference type="GO" id="GO:0005524">
    <property type="term" value="F:ATP binding"/>
    <property type="evidence" value="ECO:0007669"/>
    <property type="project" value="UniProtKB-UniRule"/>
</dbReference>
<dbReference type="RefSeq" id="WP_101009447.1">
    <property type="nucleotide sequence ID" value="NZ_FRFC01000003.1"/>
</dbReference>
<dbReference type="Gene3D" id="3.40.1350.10">
    <property type="match status" value="1"/>
</dbReference>
<dbReference type="Pfam" id="PF04471">
    <property type="entry name" value="Mrr_cat"/>
    <property type="match status" value="1"/>
</dbReference>
<protein>
    <submittedName>
        <fullName evidence="5">Restriction endonuclease</fullName>
    </submittedName>
</protein>
<keyword evidence="5" id="KW-0540">Nuclease</keyword>
<dbReference type="GO" id="GO:0003677">
    <property type="term" value="F:DNA binding"/>
    <property type="evidence" value="ECO:0007669"/>
    <property type="project" value="InterPro"/>
</dbReference>
<evidence type="ECO:0000259" key="4">
    <source>
        <dbReference type="PROSITE" id="PS51161"/>
    </source>
</evidence>
<dbReference type="Pfam" id="PF03477">
    <property type="entry name" value="ATP-cone"/>
    <property type="match status" value="1"/>
</dbReference>
<evidence type="ECO:0000313" key="5">
    <source>
        <dbReference type="EMBL" id="SHO44763.1"/>
    </source>
</evidence>
<keyword evidence="2 3" id="KW-0067">ATP-binding</keyword>
<evidence type="ECO:0000256" key="2">
    <source>
        <dbReference type="ARBA" id="ARBA00022840"/>
    </source>
</evidence>
<proteinExistence type="predicted"/>
<dbReference type="GO" id="GO:0004519">
    <property type="term" value="F:endonuclease activity"/>
    <property type="evidence" value="ECO:0007669"/>
    <property type="project" value="UniProtKB-KW"/>
</dbReference>
<keyword evidence="5" id="KW-0378">Hydrolase</keyword>
<dbReference type="InterPro" id="IPR011335">
    <property type="entry name" value="Restrct_endonuc-II-like"/>
</dbReference>
<evidence type="ECO:0000313" key="6">
    <source>
        <dbReference type="Proteomes" id="UP000232412"/>
    </source>
</evidence>
<dbReference type="SUPFAM" id="SSF52980">
    <property type="entry name" value="Restriction endonuclease-like"/>
    <property type="match status" value="1"/>
</dbReference>
<sequence>MRKRGFVIKSDGSSVPFDFNKVKTTCIRAGANNKLATQVAQKISKQIFPGITTRQIYRMVLDILALNAENRLIGHRYRLKESIMQMGPAGFSFENYVSAVLEARGYEIKSKRSAVQGTCVSHEIDIIAVRDSHIRYMVECKFHNSPGIYTGIKESLYTHARFLDLAGKFDKEILVCNTKVSHEAITYGMCIGQEVLSWRYPPEHGLEKIIEDNGLYPITILGLRKKELDAFSQNNVMLARDLLDMDLPKWSQKLSISVYRLETLRNLARQMIR</sequence>
<dbReference type="OrthoDB" id="106159at2157"/>
<organism evidence="5 6">
    <name type="scientific">Nitrosotalea sinensis</name>
    <dbReference type="NCBI Taxonomy" id="1499975"/>
    <lineage>
        <taxon>Archaea</taxon>
        <taxon>Nitrososphaerota</taxon>
        <taxon>Nitrososphaeria</taxon>
        <taxon>Nitrosotaleales</taxon>
        <taxon>Nitrosotaleaceae</taxon>
        <taxon>Nitrosotalea</taxon>
    </lineage>
</organism>
<feature type="domain" description="ATP-cone" evidence="4">
    <location>
        <begin position="5"/>
        <end position="85"/>
    </location>
</feature>
<gene>
    <name evidence="5" type="ORF">NSIN_20431</name>
</gene>
<dbReference type="InterPro" id="IPR011856">
    <property type="entry name" value="tRNA_endonuc-like_dom_sf"/>
</dbReference>
<dbReference type="InterPro" id="IPR007560">
    <property type="entry name" value="Restrct_endonuc_IV_Mrr"/>
</dbReference>
<dbReference type="PROSITE" id="PS51161">
    <property type="entry name" value="ATP_CONE"/>
    <property type="match status" value="1"/>
</dbReference>
<keyword evidence="1 3" id="KW-0547">Nucleotide-binding</keyword>
<dbReference type="InterPro" id="IPR005144">
    <property type="entry name" value="ATP-cone_dom"/>
</dbReference>